<reference evidence="2 3" key="1">
    <citation type="submission" date="2014-02" db="EMBL/GenBank/DDBJ databases">
        <title>The small core and large imbalanced accessory genome model reveals a collaborative survival strategy of Sorangium cellulosum strains in nature.</title>
        <authorList>
            <person name="Han K."/>
            <person name="Peng R."/>
            <person name="Blom J."/>
            <person name="Li Y.-Z."/>
        </authorList>
    </citation>
    <scope>NUCLEOTIDE SEQUENCE [LARGE SCALE GENOMIC DNA]</scope>
    <source>
        <strain evidence="2 3">So0157-25</strain>
    </source>
</reference>
<dbReference type="EMBL" id="JELY01000853">
    <property type="protein sequence ID" value="KYF57843.1"/>
    <property type="molecule type" value="Genomic_DNA"/>
</dbReference>
<comment type="caution">
    <text evidence="2">The sequence shown here is derived from an EMBL/GenBank/DDBJ whole genome shotgun (WGS) entry which is preliminary data.</text>
</comment>
<accession>A0A150PQB4</accession>
<organism evidence="2 3">
    <name type="scientific">Sorangium cellulosum</name>
    <name type="common">Polyangium cellulosum</name>
    <dbReference type="NCBI Taxonomy" id="56"/>
    <lineage>
        <taxon>Bacteria</taxon>
        <taxon>Pseudomonadati</taxon>
        <taxon>Myxococcota</taxon>
        <taxon>Polyangia</taxon>
        <taxon>Polyangiales</taxon>
        <taxon>Polyangiaceae</taxon>
        <taxon>Sorangium</taxon>
    </lineage>
</organism>
<evidence type="ECO:0000256" key="1">
    <source>
        <dbReference type="SAM" id="Phobius"/>
    </source>
</evidence>
<sequence>MSSMEIKAVRELAVSKRAFTVPARSLEDAVRLCDPFSPLDPREDAPLHEDLSRIRGGDRLARIARSIRRAGGTPTLHLLSGHIGGGKTTELLLMKKRLESAEGGAAPVTTLFLDADAVLDRTDVDLEDILVALWGLVYEKAPAAAAKTLGAIWKTQIADIVRKEIANLPDKVPDAVNKLLGDVRLAGVDQKKTVRTALGSVTTALIEGLNLAFDEIRRTPPNDPAGPLVVLIDNLEKLSEGQRANVERLYLDRMVALKRLDAHLVITVPLYLCYVAAGASLIGLYGGNVVVLPMIEVRKRAADGGGDNQGGLDALVHLLERRVAFEDLFEEGRAAAERIARYSGGCIRHALRLVLDAVNEHDQPRVTAASIERAAGGIQADFERALPESYVPILRQVARDNRFPEGCDDQVKRDLLRHLYVLEYQNGDPDPWWAVHPLVERCRKYRESA</sequence>
<keyword evidence="1" id="KW-0472">Membrane</keyword>
<gene>
    <name evidence="2" type="ORF">BE08_01160</name>
</gene>
<proteinExistence type="predicted"/>
<evidence type="ECO:0000313" key="3">
    <source>
        <dbReference type="Proteomes" id="UP000075420"/>
    </source>
</evidence>
<protein>
    <recommendedName>
        <fullName evidence="4">Orc1-like AAA ATPase domain-containing protein</fullName>
    </recommendedName>
</protein>
<evidence type="ECO:0000313" key="2">
    <source>
        <dbReference type="EMBL" id="KYF57843.1"/>
    </source>
</evidence>
<dbReference type="Proteomes" id="UP000075420">
    <property type="component" value="Unassembled WGS sequence"/>
</dbReference>
<keyword evidence="1" id="KW-0812">Transmembrane</keyword>
<name>A0A150PQB4_SORCE</name>
<keyword evidence="1" id="KW-1133">Transmembrane helix</keyword>
<evidence type="ECO:0008006" key="4">
    <source>
        <dbReference type="Google" id="ProtNLM"/>
    </source>
</evidence>
<feature type="transmembrane region" description="Helical" evidence="1">
    <location>
        <begin position="262"/>
        <end position="285"/>
    </location>
</feature>
<dbReference type="AlphaFoldDB" id="A0A150PQB4"/>